<sequence length="220" mass="25129">MERQLVQDYLEAHKFVLEESMQALGRERLFYVPVHLGYVRISTLELIAEEIRKNNVEGSVAELGVYRGDFAKYINEAFPEKTLYLFDTFSGFSEKDVLVEKAHDYSPGTQDFSDTNVALVLDKMSKPDNCIIKKGYFPDSLEGLEDDFAFVSLDADLYQPIFEGLKYFYPRLSKGGFILIHDYNNDEYKGVKKAVTDYCHNEGIPFVPICDPWGSAVIAK</sequence>
<evidence type="ECO:0000313" key="2">
    <source>
        <dbReference type="Proteomes" id="UP001199816"/>
    </source>
</evidence>
<keyword evidence="2" id="KW-1185">Reference proteome</keyword>
<evidence type="ECO:0000313" key="1">
    <source>
        <dbReference type="EMBL" id="MCD2425979.1"/>
    </source>
</evidence>
<dbReference type="Proteomes" id="UP001199816">
    <property type="component" value="Unassembled WGS sequence"/>
</dbReference>
<reference evidence="1 2" key="1">
    <citation type="submission" date="2021-11" db="EMBL/GenBank/DDBJ databases">
        <title>Genomic of Niabella pedocola.</title>
        <authorList>
            <person name="Wu T."/>
        </authorList>
    </citation>
    <scope>NUCLEOTIDE SEQUENCE [LARGE SCALE GENOMIC DNA]</scope>
    <source>
        <strain evidence="1 2">JCM 31011</strain>
    </source>
</reference>
<accession>A0ABS8PY38</accession>
<dbReference type="RefSeq" id="WP_231008570.1">
    <property type="nucleotide sequence ID" value="NZ_JAJNEC010000008.1"/>
</dbReference>
<comment type="caution">
    <text evidence="1">The sequence shown here is derived from an EMBL/GenBank/DDBJ whole genome shotgun (WGS) entry which is preliminary data.</text>
</comment>
<dbReference type="Pfam" id="PF05711">
    <property type="entry name" value="TylF"/>
    <property type="match status" value="1"/>
</dbReference>
<keyword evidence="1" id="KW-0808">Transferase</keyword>
<dbReference type="InterPro" id="IPR029063">
    <property type="entry name" value="SAM-dependent_MTases_sf"/>
</dbReference>
<dbReference type="GO" id="GO:0008168">
    <property type="term" value="F:methyltransferase activity"/>
    <property type="evidence" value="ECO:0007669"/>
    <property type="project" value="UniProtKB-KW"/>
</dbReference>
<protein>
    <submittedName>
        <fullName evidence="1">TylF/MycF family methyltransferase</fullName>
    </submittedName>
</protein>
<dbReference type="GO" id="GO:0032259">
    <property type="term" value="P:methylation"/>
    <property type="evidence" value="ECO:0007669"/>
    <property type="project" value="UniProtKB-KW"/>
</dbReference>
<organism evidence="1 2">
    <name type="scientific">Niabella pedocola</name>
    <dbReference type="NCBI Taxonomy" id="1752077"/>
    <lineage>
        <taxon>Bacteria</taxon>
        <taxon>Pseudomonadati</taxon>
        <taxon>Bacteroidota</taxon>
        <taxon>Chitinophagia</taxon>
        <taxon>Chitinophagales</taxon>
        <taxon>Chitinophagaceae</taxon>
        <taxon>Niabella</taxon>
    </lineage>
</organism>
<name>A0ABS8PY38_9BACT</name>
<dbReference type="EMBL" id="JAJNEC010000008">
    <property type="protein sequence ID" value="MCD2425979.1"/>
    <property type="molecule type" value="Genomic_DNA"/>
</dbReference>
<gene>
    <name evidence="1" type="ORF">LQ567_24560</name>
</gene>
<dbReference type="PANTHER" id="PTHR40036">
    <property type="entry name" value="MACROCIN O-METHYLTRANSFERASE"/>
    <property type="match status" value="1"/>
</dbReference>
<dbReference type="SUPFAM" id="SSF53335">
    <property type="entry name" value="S-adenosyl-L-methionine-dependent methyltransferases"/>
    <property type="match status" value="1"/>
</dbReference>
<dbReference type="Gene3D" id="3.40.50.150">
    <property type="entry name" value="Vaccinia Virus protein VP39"/>
    <property type="match status" value="1"/>
</dbReference>
<dbReference type="InterPro" id="IPR008884">
    <property type="entry name" value="TylF_MeTrfase"/>
</dbReference>
<dbReference type="PANTHER" id="PTHR40036:SF1">
    <property type="entry name" value="MACROCIN O-METHYLTRANSFERASE"/>
    <property type="match status" value="1"/>
</dbReference>
<keyword evidence="1" id="KW-0489">Methyltransferase</keyword>
<proteinExistence type="predicted"/>